<protein>
    <submittedName>
        <fullName evidence="1">Uncharacterized protein</fullName>
    </submittedName>
</protein>
<evidence type="ECO:0000313" key="2">
    <source>
        <dbReference type="Proteomes" id="UP000500857"/>
    </source>
</evidence>
<dbReference type="KEGG" id="oxy:HCG48_13930"/>
<gene>
    <name evidence="1" type="ORF">HCG48_13930</name>
</gene>
<proteinExistence type="predicted"/>
<dbReference type="EMBL" id="CP051167">
    <property type="protein sequence ID" value="QIZ71548.1"/>
    <property type="molecule type" value="Genomic_DNA"/>
</dbReference>
<name>A0A6H1TY58_9CYAN</name>
<keyword evidence="2" id="KW-1185">Reference proteome</keyword>
<organism evidence="1 2">
    <name type="scientific">Oxynema aestuarii AP17</name>
    <dbReference type="NCBI Taxonomy" id="2064643"/>
    <lineage>
        <taxon>Bacteria</taxon>
        <taxon>Bacillati</taxon>
        <taxon>Cyanobacteriota</taxon>
        <taxon>Cyanophyceae</taxon>
        <taxon>Oscillatoriophycideae</taxon>
        <taxon>Oscillatoriales</taxon>
        <taxon>Oscillatoriaceae</taxon>
        <taxon>Oxynema</taxon>
        <taxon>Oxynema aestuarii</taxon>
    </lineage>
</organism>
<dbReference type="AlphaFoldDB" id="A0A6H1TY58"/>
<evidence type="ECO:0000313" key="1">
    <source>
        <dbReference type="EMBL" id="QIZ71548.1"/>
    </source>
</evidence>
<dbReference type="Proteomes" id="UP000500857">
    <property type="component" value="Chromosome"/>
</dbReference>
<accession>A0A6H1TY58</accession>
<sequence length="75" mass="8453">MNPTSTLVELLSEVNDVSDPSDRMATGRAADEANVFTVTGRGGLPENPTRRWNDPVLVWRDFRPVIPERSRRESD</sequence>
<reference evidence="1 2" key="1">
    <citation type="submission" date="2020-04" db="EMBL/GenBank/DDBJ databases">
        <authorList>
            <person name="Basu S."/>
            <person name="Maruthanayagam V."/>
            <person name="Chakraborty S."/>
            <person name="Pramanik A."/>
            <person name="Mukherjee J."/>
            <person name="Brink B."/>
        </authorList>
    </citation>
    <scope>NUCLEOTIDE SEQUENCE [LARGE SCALE GENOMIC DNA]</scope>
    <source>
        <strain evidence="1 2">AP17</strain>
    </source>
</reference>
<dbReference type="RefSeq" id="WP_168569700.1">
    <property type="nucleotide sequence ID" value="NZ_CP051167.1"/>
</dbReference>